<accession>A0A0L0VYY0</accession>
<keyword evidence="3" id="KW-1185">Reference proteome</keyword>
<evidence type="ECO:0000313" key="3">
    <source>
        <dbReference type="Proteomes" id="UP000054564"/>
    </source>
</evidence>
<evidence type="ECO:0000256" key="1">
    <source>
        <dbReference type="SAM" id="MobiDB-lite"/>
    </source>
</evidence>
<dbReference type="Proteomes" id="UP000054564">
    <property type="component" value="Unassembled WGS sequence"/>
</dbReference>
<feature type="region of interest" description="Disordered" evidence="1">
    <location>
        <begin position="30"/>
        <end position="51"/>
    </location>
</feature>
<feature type="compositionally biased region" description="Polar residues" evidence="1">
    <location>
        <begin position="30"/>
        <end position="41"/>
    </location>
</feature>
<dbReference type="EMBL" id="AJIL01000012">
    <property type="protein sequence ID" value="KNF04471.1"/>
    <property type="molecule type" value="Genomic_DNA"/>
</dbReference>
<sequence length="204" mass="22695">MRYGKPGDGEGWMTLDVEIVSTFFLSTTPIQAQEESESTAPATPGGNDDTDEQRLEHAQTLYQNRQSAAYASYGAPRLSDQLDKSTRCMIAWECKTNLLTHAGRCKLKHSKASKNKTLGLVGISGPGKIDPREVLQQCAIWCAEGANPFSALQEDSLKKLMHPTIVKNLPTRKMVLKAIHMLYTCVQERLLHELKIHGVELLRC</sequence>
<evidence type="ECO:0000313" key="2">
    <source>
        <dbReference type="EMBL" id="KNF04471.1"/>
    </source>
</evidence>
<proteinExistence type="predicted"/>
<dbReference type="AlphaFoldDB" id="A0A0L0VYY0"/>
<organism evidence="2 3">
    <name type="scientific">Puccinia striiformis f. sp. tritici PST-78</name>
    <dbReference type="NCBI Taxonomy" id="1165861"/>
    <lineage>
        <taxon>Eukaryota</taxon>
        <taxon>Fungi</taxon>
        <taxon>Dikarya</taxon>
        <taxon>Basidiomycota</taxon>
        <taxon>Pucciniomycotina</taxon>
        <taxon>Pucciniomycetes</taxon>
        <taxon>Pucciniales</taxon>
        <taxon>Pucciniaceae</taxon>
        <taxon>Puccinia</taxon>
    </lineage>
</organism>
<reference evidence="3" key="1">
    <citation type="submission" date="2014-03" db="EMBL/GenBank/DDBJ databases">
        <title>The Genome Sequence of Puccinia striiformis f. sp. tritici PST-78.</title>
        <authorList>
            <consortium name="The Broad Institute Genome Sequencing Platform"/>
            <person name="Cuomo C."/>
            <person name="Hulbert S."/>
            <person name="Chen X."/>
            <person name="Walker B."/>
            <person name="Young S.K."/>
            <person name="Zeng Q."/>
            <person name="Gargeya S."/>
            <person name="Fitzgerald M."/>
            <person name="Haas B."/>
            <person name="Abouelleil A."/>
            <person name="Alvarado L."/>
            <person name="Arachchi H.M."/>
            <person name="Berlin A.M."/>
            <person name="Chapman S.B."/>
            <person name="Goldberg J."/>
            <person name="Griggs A."/>
            <person name="Gujja S."/>
            <person name="Hansen M."/>
            <person name="Howarth C."/>
            <person name="Imamovic A."/>
            <person name="Larimer J."/>
            <person name="McCowan C."/>
            <person name="Montmayeur A."/>
            <person name="Murphy C."/>
            <person name="Neiman D."/>
            <person name="Pearson M."/>
            <person name="Priest M."/>
            <person name="Roberts A."/>
            <person name="Saif S."/>
            <person name="Shea T."/>
            <person name="Sisk P."/>
            <person name="Sykes S."/>
            <person name="Wortman J."/>
            <person name="Nusbaum C."/>
            <person name="Birren B."/>
        </authorList>
    </citation>
    <scope>NUCLEOTIDE SEQUENCE [LARGE SCALE GENOMIC DNA]</scope>
    <source>
        <strain evidence="3">race PST-78</strain>
    </source>
</reference>
<name>A0A0L0VYY0_9BASI</name>
<protein>
    <submittedName>
        <fullName evidence="2">Uncharacterized protein</fullName>
    </submittedName>
</protein>
<gene>
    <name evidence="2" type="ORF">PSTG_02384</name>
</gene>
<comment type="caution">
    <text evidence="2">The sequence shown here is derived from an EMBL/GenBank/DDBJ whole genome shotgun (WGS) entry which is preliminary data.</text>
</comment>